<evidence type="ECO:0000313" key="3">
    <source>
        <dbReference type="EMBL" id="KAG0267699.1"/>
    </source>
</evidence>
<feature type="compositionally biased region" description="Low complexity" evidence="1">
    <location>
        <begin position="71"/>
        <end position="86"/>
    </location>
</feature>
<feature type="domain" description="Transcription activator GCR1-like" evidence="2">
    <location>
        <begin position="758"/>
        <end position="834"/>
    </location>
</feature>
<feature type="compositionally biased region" description="Polar residues" evidence="1">
    <location>
        <begin position="694"/>
        <end position="717"/>
    </location>
</feature>
<dbReference type="InterPro" id="IPR022210">
    <property type="entry name" value="TF_GCR1-like"/>
</dbReference>
<gene>
    <name evidence="3" type="ORF">BG011_000010</name>
</gene>
<feature type="compositionally biased region" description="Basic and acidic residues" evidence="1">
    <location>
        <begin position="25"/>
        <end position="35"/>
    </location>
</feature>
<feature type="compositionally biased region" description="Acidic residues" evidence="1">
    <location>
        <begin position="48"/>
        <end position="59"/>
    </location>
</feature>
<accession>A0A9P6UAH8</accession>
<feature type="region of interest" description="Disordered" evidence="1">
    <location>
        <begin position="203"/>
        <end position="333"/>
    </location>
</feature>
<feature type="compositionally biased region" description="Polar residues" evidence="1">
    <location>
        <begin position="553"/>
        <end position="564"/>
    </location>
</feature>
<name>A0A9P6UAH8_9FUNG</name>
<feature type="region of interest" description="Disordered" evidence="1">
    <location>
        <begin position="1"/>
        <end position="169"/>
    </location>
</feature>
<sequence length="962" mass="110430">MKTTTLPIAAMIKDRPSTNPQEEIIVERERVHDQQNRIGMQGLYDNESGVDVEHEEEAQQQEAIFHHHHQQQQQQQQGEQAVLDQQYDTINKGLNDYESGPDNEEEQQQRQQQQEEEFVYDQRNSTMKRRLDNYESRQDDNDNDNEEEEEERQRQHDEYGEKVAHNIDNDVCKYERFSGGRCDPLQNDSRASCGLSRIEKFDSRNYDQSRPKKKRTRNRSRSDSREGYHNKSRRRYRDDSRVRHRGDSRERYRSDNREQYRDSRRELHRGGSRGKYQDANRVWTRHHRRDQREYRHAEYSDSSGLEHYSSWDEEDPPLKQQQRSRYRLSPKSTFHTNQGFDVRTIKISRRGSISLISKPSLNTNGGDPQRSKETAQEPLIVHEDDIALQGQLGVACWRGWCRNLEFKDGDRVTRRKLIAYIDQVVLPHDFQNLSKDPSGVPVSGAESHVRPVLLLWKEQDKHEPRSTRSRAKDVGKGSMSGVSSANIDMSRQGDDVHGNHQLLQENLRTMAKVLGFNLTPIDAPRNTVGHDSMSISDIGGSSSSNKCTGDINGKSSGSMSTDNIDSVDAPQEDIVISEPSRVVEEAHTNGLLRLASNFQQTNLLEPQECVDRSLQPKLTSVIARTDSVAPSTAPTAAPAFSMPSPPSSRPSMEPSATPTSKIRIEVPSLAALMQHSERGEGAQLSRSHHAVGDQRNQASKSPQASEQNLIASTKPTRLSLNEHLPRRTLVNFKESDFLMPPRGSRHRYTPKTKPDPPFYLDRNIKSVMDILVEWKDGLNGNPSVQEMNRLHGGQWRTALDKNLYWGRAGIVQEFKRLVREENMTEDEALPHLEARMKDSTPLRLAQRLMKENGDRNRARGLDCNGGRPRRTDYQNQLQQTTGAKGKRKKKEEEDDNDDEEEEEDDDGEDDDDDDDDDDKEEEEEEEDRNYRKPPTYRHSRLSAQSTTGASLGLLIAAHNKRE</sequence>
<protein>
    <recommendedName>
        <fullName evidence="2">Transcription activator GCR1-like domain-containing protein</fullName>
    </recommendedName>
</protein>
<feature type="compositionally biased region" description="Acidic residues" evidence="1">
    <location>
        <begin position="141"/>
        <end position="150"/>
    </location>
</feature>
<feature type="compositionally biased region" description="Basic and acidic residues" evidence="1">
    <location>
        <begin position="220"/>
        <end position="229"/>
    </location>
</feature>
<feature type="compositionally biased region" description="Basic and acidic residues" evidence="1">
    <location>
        <begin position="151"/>
        <end position="169"/>
    </location>
</feature>
<dbReference type="OrthoDB" id="428577at2759"/>
<organism evidence="3 4">
    <name type="scientific">Mortierella polycephala</name>
    <dbReference type="NCBI Taxonomy" id="41804"/>
    <lineage>
        <taxon>Eukaryota</taxon>
        <taxon>Fungi</taxon>
        <taxon>Fungi incertae sedis</taxon>
        <taxon>Mucoromycota</taxon>
        <taxon>Mortierellomycotina</taxon>
        <taxon>Mortierellomycetes</taxon>
        <taxon>Mortierellales</taxon>
        <taxon>Mortierellaceae</taxon>
        <taxon>Mortierella</taxon>
    </lineage>
</organism>
<reference evidence="3" key="1">
    <citation type="journal article" date="2020" name="Fungal Divers.">
        <title>Resolving the Mortierellaceae phylogeny through synthesis of multi-gene phylogenetics and phylogenomics.</title>
        <authorList>
            <person name="Vandepol N."/>
            <person name="Liber J."/>
            <person name="Desiro A."/>
            <person name="Na H."/>
            <person name="Kennedy M."/>
            <person name="Barry K."/>
            <person name="Grigoriev I.V."/>
            <person name="Miller A.N."/>
            <person name="O'Donnell K."/>
            <person name="Stajich J.E."/>
            <person name="Bonito G."/>
        </authorList>
    </citation>
    <scope>NUCLEOTIDE SEQUENCE</scope>
    <source>
        <strain evidence="3">KOD948</strain>
    </source>
</reference>
<feature type="compositionally biased region" description="Polar residues" evidence="1">
    <location>
        <begin position="873"/>
        <end position="882"/>
    </location>
</feature>
<evidence type="ECO:0000259" key="2">
    <source>
        <dbReference type="Pfam" id="PF12550"/>
    </source>
</evidence>
<evidence type="ECO:0000313" key="4">
    <source>
        <dbReference type="Proteomes" id="UP000726737"/>
    </source>
</evidence>
<feature type="region of interest" description="Disordered" evidence="1">
    <location>
        <begin position="626"/>
        <end position="659"/>
    </location>
</feature>
<proteinExistence type="predicted"/>
<feature type="compositionally biased region" description="Basic and acidic residues" evidence="1">
    <location>
        <begin position="848"/>
        <end position="860"/>
    </location>
</feature>
<dbReference type="Pfam" id="PF12550">
    <property type="entry name" value="GCR1_C"/>
    <property type="match status" value="1"/>
</dbReference>
<feature type="region of interest" description="Disordered" evidence="1">
    <location>
        <begin position="457"/>
        <end position="484"/>
    </location>
</feature>
<dbReference type="EMBL" id="JAAAJA010000001">
    <property type="protein sequence ID" value="KAG0267699.1"/>
    <property type="molecule type" value="Genomic_DNA"/>
</dbReference>
<dbReference type="PANTHER" id="PTHR36812">
    <property type="entry name" value="NEUROFILAMENT TRIPLET M PROTEIN-LIKE PROTEIN"/>
    <property type="match status" value="1"/>
</dbReference>
<keyword evidence="4" id="KW-1185">Reference proteome</keyword>
<feature type="region of interest" description="Disordered" evidence="1">
    <location>
        <begin position="537"/>
        <end position="566"/>
    </location>
</feature>
<feature type="region of interest" description="Disordered" evidence="1">
    <location>
        <begin position="848"/>
        <end position="962"/>
    </location>
</feature>
<dbReference type="PANTHER" id="PTHR36812:SF9">
    <property type="entry name" value="MYB-LIKE PROTEIN X ISOFORM X1"/>
    <property type="match status" value="1"/>
</dbReference>
<dbReference type="Proteomes" id="UP000726737">
    <property type="component" value="Unassembled WGS sequence"/>
</dbReference>
<feature type="compositionally biased region" description="Acidic residues" evidence="1">
    <location>
        <begin position="892"/>
        <end position="927"/>
    </location>
</feature>
<feature type="compositionally biased region" description="Basic and acidic residues" evidence="1">
    <location>
        <begin position="457"/>
        <end position="475"/>
    </location>
</feature>
<comment type="caution">
    <text evidence="3">The sequence shown here is derived from an EMBL/GenBank/DDBJ whole genome shotgun (WGS) entry which is preliminary data.</text>
</comment>
<feature type="compositionally biased region" description="Basic and acidic residues" evidence="1">
    <location>
        <begin position="236"/>
        <end position="269"/>
    </location>
</feature>
<evidence type="ECO:0000256" key="1">
    <source>
        <dbReference type="SAM" id="MobiDB-lite"/>
    </source>
</evidence>
<feature type="compositionally biased region" description="Basic and acidic residues" evidence="1">
    <location>
        <begin position="129"/>
        <end position="140"/>
    </location>
</feature>
<feature type="region of interest" description="Disordered" evidence="1">
    <location>
        <begin position="677"/>
        <end position="717"/>
    </location>
</feature>
<feature type="compositionally biased region" description="Basic and acidic residues" evidence="1">
    <location>
        <begin position="290"/>
        <end position="299"/>
    </location>
</feature>
<feature type="compositionally biased region" description="Low complexity" evidence="1">
    <location>
        <begin position="627"/>
        <end position="642"/>
    </location>
</feature>
<dbReference type="AlphaFoldDB" id="A0A9P6UAH8"/>